<dbReference type="InterPro" id="IPR009637">
    <property type="entry name" value="GPR107/GPR108-like"/>
</dbReference>
<evidence type="ECO:0000313" key="10">
    <source>
        <dbReference type="EMBL" id="KAL1005054.1"/>
    </source>
</evidence>
<feature type="domain" description="GOST seven transmembrane" evidence="9">
    <location>
        <begin position="294"/>
        <end position="351"/>
    </location>
</feature>
<evidence type="ECO:0000256" key="5">
    <source>
        <dbReference type="ARBA" id="ARBA00023136"/>
    </source>
</evidence>
<keyword evidence="5 7" id="KW-0472">Membrane</keyword>
<gene>
    <name evidence="10" type="ORF">UPYG_G00053920</name>
</gene>
<comment type="subcellular location">
    <subcellularLocation>
        <location evidence="1">Membrane</location>
        <topology evidence="1">Multi-pass membrane protein</topology>
    </subcellularLocation>
</comment>
<feature type="transmembrane region" description="Helical" evidence="7">
    <location>
        <begin position="329"/>
        <end position="347"/>
    </location>
</feature>
<proteinExistence type="predicted"/>
<evidence type="ECO:0000313" key="11">
    <source>
        <dbReference type="Proteomes" id="UP001557470"/>
    </source>
</evidence>
<feature type="signal peptide" evidence="8">
    <location>
        <begin position="1"/>
        <end position="23"/>
    </location>
</feature>
<comment type="caution">
    <text evidence="10">The sequence shown here is derived from an EMBL/GenBank/DDBJ whole genome shotgun (WGS) entry which is preliminary data.</text>
</comment>
<dbReference type="InterPro" id="IPR053937">
    <property type="entry name" value="GOST_TM"/>
</dbReference>
<dbReference type="Pfam" id="PF06814">
    <property type="entry name" value="GOST_TM"/>
    <property type="match status" value="1"/>
</dbReference>
<feature type="region of interest" description="Disordered" evidence="6">
    <location>
        <begin position="131"/>
        <end position="220"/>
    </location>
</feature>
<feature type="chain" id="PRO_5044790995" description="GOST seven transmembrane domain-containing protein" evidence="8">
    <location>
        <begin position="24"/>
        <end position="363"/>
    </location>
</feature>
<evidence type="ECO:0000256" key="6">
    <source>
        <dbReference type="SAM" id="MobiDB-lite"/>
    </source>
</evidence>
<evidence type="ECO:0000256" key="3">
    <source>
        <dbReference type="ARBA" id="ARBA00022729"/>
    </source>
</evidence>
<name>A0ABD0X7T7_UMBPY</name>
<accession>A0ABD0X7T7</accession>
<feature type="transmembrane region" description="Helical" evidence="7">
    <location>
        <begin position="298"/>
        <end position="317"/>
    </location>
</feature>
<dbReference type="Proteomes" id="UP001557470">
    <property type="component" value="Unassembled WGS sequence"/>
</dbReference>
<evidence type="ECO:0000256" key="2">
    <source>
        <dbReference type="ARBA" id="ARBA00022692"/>
    </source>
</evidence>
<evidence type="ECO:0000256" key="8">
    <source>
        <dbReference type="SAM" id="SignalP"/>
    </source>
</evidence>
<reference evidence="10 11" key="1">
    <citation type="submission" date="2024-06" db="EMBL/GenBank/DDBJ databases">
        <authorList>
            <person name="Pan Q."/>
            <person name="Wen M."/>
            <person name="Jouanno E."/>
            <person name="Zahm M."/>
            <person name="Klopp C."/>
            <person name="Cabau C."/>
            <person name="Louis A."/>
            <person name="Berthelot C."/>
            <person name="Parey E."/>
            <person name="Roest Crollius H."/>
            <person name="Montfort J."/>
            <person name="Robinson-Rechavi M."/>
            <person name="Bouchez O."/>
            <person name="Lampietro C."/>
            <person name="Lopez Roques C."/>
            <person name="Donnadieu C."/>
            <person name="Postlethwait J."/>
            <person name="Bobe J."/>
            <person name="Verreycken H."/>
            <person name="Guiguen Y."/>
        </authorList>
    </citation>
    <scope>NUCLEOTIDE SEQUENCE [LARGE SCALE GENOMIC DNA]</scope>
    <source>
        <strain evidence="10">Up_M1</strain>
        <tissue evidence="10">Testis</tissue>
    </source>
</reference>
<organism evidence="10 11">
    <name type="scientific">Umbra pygmaea</name>
    <name type="common">Eastern mudminnow</name>
    <dbReference type="NCBI Taxonomy" id="75934"/>
    <lineage>
        <taxon>Eukaryota</taxon>
        <taxon>Metazoa</taxon>
        <taxon>Chordata</taxon>
        <taxon>Craniata</taxon>
        <taxon>Vertebrata</taxon>
        <taxon>Euteleostomi</taxon>
        <taxon>Actinopterygii</taxon>
        <taxon>Neopterygii</taxon>
        <taxon>Teleostei</taxon>
        <taxon>Protacanthopterygii</taxon>
        <taxon>Esociformes</taxon>
        <taxon>Umbridae</taxon>
        <taxon>Umbra</taxon>
    </lineage>
</organism>
<keyword evidence="4 7" id="KW-1133">Transmembrane helix</keyword>
<dbReference type="EMBL" id="JAGEUA010000002">
    <property type="protein sequence ID" value="KAL1005054.1"/>
    <property type="molecule type" value="Genomic_DNA"/>
</dbReference>
<evidence type="ECO:0000256" key="1">
    <source>
        <dbReference type="ARBA" id="ARBA00004141"/>
    </source>
</evidence>
<dbReference type="PANTHER" id="PTHR21229">
    <property type="entry name" value="LUNG SEVEN TRANSMEMBRANE RECEPTOR"/>
    <property type="match status" value="1"/>
</dbReference>
<keyword evidence="11" id="KW-1185">Reference proteome</keyword>
<evidence type="ECO:0000256" key="7">
    <source>
        <dbReference type="SAM" id="Phobius"/>
    </source>
</evidence>
<feature type="compositionally biased region" description="Basic and acidic residues" evidence="6">
    <location>
        <begin position="158"/>
        <end position="220"/>
    </location>
</feature>
<keyword evidence="3 8" id="KW-0732">Signal</keyword>
<dbReference type="PANTHER" id="PTHR21229:SF11">
    <property type="entry name" value="PROTEIN GPR108"/>
    <property type="match status" value="1"/>
</dbReference>
<keyword evidence="2 7" id="KW-0812">Transmembrane</keyword>
<evidence type="ECO:0000256" key="4">
    <source>
        <dbReference type="ARBA" id="ARBA00022989"/>
    </source>
</evidence>
<evidence type="ECO:0000259" key="9">
    <source>
        <dbReference type="Pfam" id="PF06814"/>
    </source>
</evidence>
<sequence>MGRLGDVGLTVFVLLLLLVYCDARRHNLALKDDTRYVVHLNSFGFYANGTLDVKVTSLKLPEDHSDQPVGFSLSKSRVNGVLSYTADETEQCPLDKNLSAEPLVLFLIDTNKLRVNVRSFGDQDSVLTELQTNKMSSKGSSSRKRRDSNISDPVTIPEGKEMKNKSASEEEPLSDEKKDETSTEMKVEDQQTKDTKKKQKGVDHIDDIQEKAKDRPETQKKALRIDGRTLDLQKTNGTYSFSFHMVIGQLDEGLYNFNFHYCENMVPDVKHGYTLKVEVTEKNPGGYLSAAQIPLPRLYIGMAGVFFIVSMLWVYTLMKHRFSVFKIHWLMAALAFTKSISLVFHSIRYNIRTHVYRVAHVHA</sequence>
<protein>
    <recommendedName>
        <fullName evidence="9">GOST seven transmembrane domain-containing protein</fullName>
    </recommendedName>
</protein>
<dbReference type="GO" id="GO:0016020">
    <property type="term" value="C:membrane"/>
    <property type="evidence" value="ECO:0007669"/>
    <property type="project" value="UniProtKB-SubCell"/>
</dbReference>
<dbReference type="AlphaFoldDB" id="A0ABD0X7T7"/>